<dbReference type="InterPro" id="IPR058427">
    <property type="entry name" value="DUF8114"/>
</dbReference>
<dbReference type="AlphaFoldDB" id="A0A1H6JUQ3"/>
<reference evidence="2 3" key="1">
    <citation type="submission" date="2016-10" db="EMBL/GenBank/DDBJ databases">
        <authorList>
            <person name="de Groot N.N."/>
        </authorList>
    </citation>
    <scope>NUCLEOTIDE SEQUENCE [LARGE SCALE GENOMIC DNA]</scope>
    <source>
        <strain evidence="2 3">IBRC-M10418</strain>
    </source>
</reference>
<dbReference type="STRING" id="1267564.SAMN05192561_11518"/>
<dbReference type="EMBL" id="FNWU01000015">
    <property type="protein sequence ID" value="SEH62813.1"/>
    <property type="molecule type" value="Genomic_DNA"/>
</dbReference>
<feature type="compositionally biased region" description="Basic and acidic residues" evidence="1">
    <location>
        <begin position="147"/>
        <end position="162"/>
    </location>
</feature>
<gene>
    <name evidence="2" type="ORF">SAMN05192561_11518</name>
</gene>
<feature type="compositionally biased region" description="Acidic residues" evidence="1">
    <location>
        <begin position="168"/>
        <end position="178"/>
    </location>
</feature>
<evidence type="ECO:0000313" key="3">
    <source>
        <dbReference type="Proteomes" id="UP000199215"/>
    </source>
</evidence>
<dbReference type="Pfam" id="PF26419">
    <property type="entry name" value="DUF8114"/>
    <property type="match status" value="1"/>
</dbReference>
<protein>
    <submittedName>
        <fullName evidence="2">Uncharacterized protein</fullName>
    </submittedName>
</protein>
<evidence type="ECO:0000313" key="2">
    <source>
        <dbReference type="EMBL" id="SEH62813.1"/>
    </source>
</evidence>
<dbReference type="RefSeq" id="WP_092817733.1">
    <property type="nucleotide sequence ID" value="NZ_FNWU01000015.1"/>
</dbReference>
<name>A0A1H6JUQ3_9EURY</name>
<dbReference type="Proteomes" id="UP000199215">
    <property type="component" value="Unassembled WGS sequence"/>
</dbReference>
<keyword evidence="3" id="KW-1185">Reference proteome</keyword>
<evidence type="ECO:0000256" key="1">
    <source>
        <dbReference type="SAM" id="MobiDB-lite"/>
    </source>
</evidence>
<accession>A0A1H6JUQ3</accession>
<sequence length="203" mass="23117">MGKVSVGLRGWRFEESEIFDDDGEFRSLDEIPEESSERLVRLTKLVEEPCDACYLEYGEEELYRANQATIVYGEPMGELLLCDDHEADFLYWFREDDGSEHKGEETFADRFHEWYAAGNRAPEGYGGLDHVESDPEALPDPPGQQEIQERIEADFEGRRIDIRSYASDDADGTDDDPAEDRLSPEDLDDAAVDLSTEYPSGDR</sequence>
<dbReference type="OrthoDB" id="341007at2157"/>
<feature type="region of interest" description="Disordered" evidence="1">
    <location>
        <begin position="123"/>
        <end position="203"/>
    </location>
</feature>
<proteinExistence type="predicted"/>
<organism evidence="2 3">
    <name type="scientific">Halopenitus malekzadehii</name>
    <dbReference type="NCBI Taxonomy" id="1267564"/>
    <lineage>
        <taxon>Archaea</taxon>
        <taxon>Methanobacteriati</taxon>
        <taxon>Methanobacteriota</taxon>
        <taxon>Stenosarchaea group</taxon>
        <taxon>Halobacteria</taxon>
        <taxon>Halobacteriales</taxon>
        <taxon>Haloferacaceae</taxon>
        <taxon>Halopenitus</taxon>
    </lineage>
</organism>